<sequence length="600" mass="70554">MSLPRLIFVKIFKYFQYNEPDGNKYKVYKLISLLSRECRYIIAPLFSYKITIDDYSPYDDFNTVRTFLKFNHQYHKAELTLDTSPLSRLVVIEGDKDLIFRKKYLSHTYNIIPLVKKLIIGKYLLSWLDYFGPKSSSHIESLEIQYKEKRGEGFEKYLFKNTPFPISPDHLQTLTIASYKDLDVEPLSQIFQRYHHLEKLIFSYRGKHLYGPELNKFEKLSVLSHLSHLELDRVIISPNEFIEYLSTTTSNIETLILNSILLKDITDNNNNDINNSNNNNSSIGLEIIIEQISHSKTIKTLKVINQHRVTFPSIDINSIIDLINRNSTLETIIYDTINKYNQSPIVTSTISNDNINNQTLKHLKISQSPIDIHTLWISNSNLRTIRILNEQQPISLFENPQTFHHQSIRKLHFLFRTTLQSLIEIIQLHLPTLTTIKIRTQNNRKQYDIDFETIFTAISNNNNIDSISIKCSIKIEQFLTLIERNIKHLRKIHVNLKFTAKDIENIESKLNQNTNIQEFSFESWSEYRLIVDLAIILLECKHITSIKCHCYGSHTRFTKEDIAQDLKLNLDHLLNFQIYLGNHKRFNNISDKYFFSIQNK</sequence>
<dbReference type="FunCoup" id="A0A151ZD97">
    <property type="interactions" value="15"/>
</dbReference>
<dbReference type="EMBL" id="LODT01000034">
    <property type="protein sequence ID" value="KYQ91854.1"/>
    <property type="molecule type" value="Genomic_DNA"/>
</dbReference>
<gene>
    <name evidence="1" type="ORF">DLAC_07662</name>
</gene>
<organism evidence="1 2">
    <name type="scientific">Tieghemostelium lacteum</name>
    <name type="common">Slime mold</name>
    <name type="synonym">Dictyostelium lacteum</name>
    <dbReference type="NCBI Taxonomy" id="361077"/>
    <lineage>
        <taxon>Eukaryota</taxon>
        <taxon>Amoebozoa</taxon>
        <taxon>Evosea</taxon>
        <taxon>Eumycetozoa</taxon>
        <taxon>Dictyostelia</taxon>
        <taxon>Dictyosteliales</taxon>
        <taxon>Raperosteliaceae</taxon>
        <taxon>Tieghemostelium</taxon>
    </lineage>
</organism>
<dbReference type="AlphaFoldDB" id="A0A151ZD97"/>
<dbReference type="OMA" id="ENDNQEY"/>
<evidence type="ECO:0000313" key="1">
    <source>
        <dbReference type="EMBL" id="KYQ91854.1"/>
    </source>
</evidence>
<comment type="caution">
    <text evidence="1">The sequence shown here is derived from an EMBL/GenBank/DDBJ whole genome shotgun (WGS) entry which is preliminary data.</text>
</comment>
<protein>
    <submittedName>
        <fullName evidence="1">GABA-A receptor epsilon-like subunit</fullName>
    </submittedName>
</protein>
<keyword evidence="1" id="KW-0675">Receptor</keyword>
<dbReference type="InParanoid" id="A0A151ZD97"/>
<evidence type="ECO:0000313" key="2">
    <source>
        <dbReference type="Proteomes" id="UP000076078"/>
    </source>
</evidence>
<keyword evidence="2" id="KW-1185">Reference proteome</keyword>
<proteinExistence type="predicted"/>
<name>A0A151ZD97_TIELA</name>
<accession>A0A151ZD97</accession>
<reference evidence="1 2" key="1">
    <citation type="submission" date="2015-12" db="EMBL/GenBank/DDBJ databases">
        <title>Dictyostelia acquired genes for synthesis and detection of signals that induce cell-type specialization by lateral gene transfer from prokaryotes.</title>
        <authorList>
            <person name="Gloeckner G."/>
            <person name="Schaap P."/>
        </authorList>
    </citation>
    <scope>NUCLEOTIDE SEQUENCE [LARGE SCALE GENOMIC DNA]</scope>
    <source>
        <strain evidence="1 2">TK</strain>
    </source>
</reference>
<dbReference type="Proteomes" id="UP000076078">
    <property type="component" value="Unassembled WGS sequence"/>
</dbReference>